<dbReference type="Pfam" id="PF14834">
    <property type="entry name" value="GST_C_4"/>
    <property type="match status" value="1"/>
</dbReference>
<dbReference type="InterPro" id="IPR036249">
    <property type="entry name" value="Thioredoxin-like_sf"/>
</dbReference>
<feature type="domain" description="GST N-terminal" evidence="1">
    <location>
        <begin position="3"/>
        <end position="88"/>
    </location>
</feature>
<dbReference type="Gene3D" id="3.40.30.10">
    <property type="entry name" value="Glutaredoxin"/>
    <property type="match status" value="1"/>
</dbReference>
<dbReference type="Pfam" id="PF13409">
    <property type="entry name" value="GST_N_2"/>
    <property type="match status" value="1"/>
</dbReference>
<dbReference type="PANTHER" id="PTHR44051">
    <property type="entry name" value="GLUTATHIONE S-TRANSFERASE-RELATED"/>
    <property type="match status" value="1"/>
</dbReference>
<dbReference type="EC" id="2.5.1.18" evidence="2"/>
<keyword evidence="2" id="KW-0808">Transferase</keyword>
<organism evidence="2 3">
    <name type="scientific">Duganella margarita</name>
    <dbReference type="NCBI Taxonomy" id="2692170"/>
    <lineage>
        <taxon>Bacteria</taxon>
        <taxon>Pseudomonadati</taxon>
        <taxon>Pseudomonadota</taxon>
        <taxon>Betaproteobacteria</taxon>
        <taxon>Burkholderiales</taxon>
        <taxon>Oxalobacteraceae</taxon>
        <taxon>Telluria group</taxon>
        <taxon>Duganella</taxon>
    </lineage>
</organism>
<dbReference type="InterPro" id="IPR034338">
    <property type="entry name" value="GST_4_C"/>
</dbReference>
<dbReference type="RefSeq" id="WP_161051954.1">
    <property type="nucleotide sequence ID" value="NZ_WWCR01000034.1"/>
</dbReference>
<dbReference type="AlphaFoldDB" id="A0A7X4KI43"/>
<reference evidence="2 3" key="1">
    <citation type="submission" date="2019-12" db="EMBL/GenBank/DDBJ databases">
        <title>Novel species isolated from a subtropical stream in China.</title>
        <authorList>
            <person name="Lu H."/>
        </authorList>
    </citation>
    <scope>NUCLEOTIDE SEQUENCE [LARGE SCALE GENOMIC DNA]</scope>
    <source>
        <strain evidence="2 3">FT134W</strain>
    </source>
</reference>
<dbReference type="CDD" id="cd03195">
    <property type="entry name" value="GST_C_4"/>
    <property type="match status" value="1"/>
</dbReference>
<dbReference type="SUPFAM" id="SSF52833">
    <property type="entry name" value="Thioredoxin-like"/>
    <property type="match status" value="1"/>
</dbReference>
<dbReference type="EMBL" id="WWCR01000034">
    <property type="protein sequence ID" value="MYM75201.1"/>
    <property type="molecule type" value="Genomic_DNA"/>
</dbReference>
<sequence>MSFELYADSLFTSPYALSVFVALTEKGLPFSLKTVDLGSGEQKQAAFADRALTARVPALVEGEGHEQFVLTESSAITEYLDESFPPPEYIALYPQERRQRALARQIQAWVRSDLVPVRVERDTETVFFKKPCAPLSETAQAAAAKLVHVAERFVQGPQHLFGDWSIADTDLAIMLSRLVRNGDEVPAKLREYVDFQWQRPSVQAWLARHQPG</sequence>
<dbReference type="InterPro" id="IPR040079">
    <property type="entry name" value="Glutathione_S-Trfase"/>
</dbReference>
<dbReference type="SFLD" id="SFLDG00358">
    <property type="entry name" value="Main_(cytGST)"/>
    <property type="match status" value="1"/>
</dbReference>
<dbReference type="Gene3D" id="1.20.1050.10">
    <property type="match status" value="1"/>
</dbReference>
<dbReference type="GO" id="GO:0004364">
    <property type="term" value="F:glutathione transferase activity"/>
    <property type="evidence" value="ECO:0007669"/>
    <property type="project" value="UniProtKB-EC"/>
</dbReference>
<evidence type="ECO:0000259" key="1">
    <source>
        <dbReference type="PROSITE" id="PS50404"/>
    </source>
</evidence>
<comment type="caution">
    <text evidence="2">The sequence shown here is derived from an EMBL/GenBank/DDBJ whole genome shotgun (WGS) entry which is preliminary data.</text>
</comment>
<proteinExistence type="predicted"/>
<dbReference type="CDD" id="cd00570">
    <property type="entry name" value="GST_N_family"/>
    <property type="match status" value="1"/>
</dbReference>
<dbReference type="SFLD" id="SFLDS00019">
    <property type="entry name" value="Glutathione_Transferase_(cytos"/>
    <property type="match status" value="1"/>
</dbReference>
<dbReference type="InterPro" id="IPR036282">
    <property type="entry name" value="Glutathione-S-Trfase_C_sf"/>
</dbReference>
<gene>
    <name evidence="2" type="ORF">GTP56_23805</name>
</gene>
<dbReference type="NCBIfam" id="NF011693">
    <property type="entry name" value="PRK15113.1"/>
    <property type="match status" value="1"/>
</dbReference>
<dbReference type="InterPro" id="IPR004045">
    <property type="entry name" value="Glutathione_S-Trfase_N"/>
</dbReference>
<dbReference type="PANTHER" id="PTHR44051:SF8">
    <property type="entry name" value="GLUTATHIONE S-TRANSFERASE GSTA"/>
    <property type="match status" value="1"/>
</dbReference>
<evidence type="ECO:0000313" key="3">
    <source>
        <dbReference type="Proteomes" id="UP000469734"/>
    </source>
</evidence>
<protein>
    <submittedName>
        <fullName evidence="2">Glutathione transferase</fullName>
        <ecNumber evidence="2">2.5.1.18</ecNumber>
    </submittedName>
</protein>
<dbReference type="Proteomes" id="UP000469734">
    <property type="component" value="Unassembled WGS sequence"/>
</dbReference>
<evidence type="ECO:0000313" key="2">
    <source>
        <dbReference type="EMBL" id="MYM75201.1"/>
    </source>
</evidence>
<dbReference type="SUPFAM" id="SSF47616">
    <property type="entry name" value="GST C-terminal domain-like"/>
    <property type="match status" value="1"/>
</dbReference>
<name>A0A7X4KI43_9BURK</name>
<dbReference type="PROSITE" id="PS50404">
    <property type="entry name" value="GST_NTER"/>
    <property type="match status" value="1"/>
</dbReference>
<accession>A0A7X4KI43</accession>